<protein>
    <submittedName>
        <fullName evidence="1">Uncharacterized protein</fullName>
    </submittedName>
</protein>
<dbReference type="Proteomes" id="UP000030401">
    <property type="component" value="Unassembled WGS sequence"/>
</dbReference>
<reference evidence="1 2" key="1">
    <citation type="submission" date="2013-08" db="EMBL/GenBank/DDBJ databases">
        <authorList>
            <person name="Huang J."/>
            <person name="Wang G."/>
        </authorList>
    </citation>
    <scope>NUCLEOTIDE SEQUENCE [LARGE SCALE GENOMIC DNA]</scope>
    <source>
        <strain evidence="1 2">JSM 072002</strain>
    </source>
</reference>
<dbReference type="AlphaFoldDB" id="A0A0A5FZQ7"/>
<keyword evidence="2" id="KW-1185">Reference proteome</keyword>
<sequence>MVEQLEWYHGIFSSRLFFIFKEKTRVFYFFKEELA</sequence>
<gene>
    <name evidence="1" type="ORF">N784_13755</name>
</gene>
<dbReference type="EMBL" id="AVPG01000042">
    <property type="protein sequence ID" value="KGX84305.1"/>
    <property type="molecule type" value="Genomic_DNA"/>
</dbReference>
<name>A0A0A5FZQ7_9BACI</name>
<evidence type="ECO:0000313" key="2">
    <source>
        <dbReference type="Proteomes" id="UP000030401"/>
    </source>
</evidence>
<comment type="caution">
    <text evidence="1">The sequence shown here is derived from an EMBL/GenBank/DDBJ whole genome shotgun (WGS) entry which is preliminary data.</text>
</comment>
<proteinExistence type="predicted"/>
<evidence type="ECO:0000313" key="1">
    <source>
        <dbReference type="EMBL" id="KGX84305.1"/>
    </source>
</evidence>
<organism evidence="1 2">
    <name type="scientific">Pontibacillus litoralis JSM 072002</name>
    <dbReference type="NCBI Taxonomy" id="1385512"/>
    <lineage>
        <taxon>Bacteria</taxon>
        <taxon>Bacillati</taxon>
        <taxon>Bacillota</taxon>
        <taxon>Bacilli</taxon>
        <taxon>Bacillales</taxon>
        <taxon>Bacillaceae</taxon>
        <taxon>Pontibacillus</taxon>
    </lineage>
</organism>
<accession>A0A0A5FZQ7</accession>